<dbReference type="EMBL" id="JAPQKT010000009">
    <property type="protein sequence ID" value="KAJ5222131.1"/>
    <property type="molecule type" value="Genomic_DNA"/>
</dbReference>
<reference evidence="3" key="2">
    <citation type="journal article" date="2023" name="IMA Fungus">
        <title>Comparative genomic study of the Penicillium genus elucidates a diverse pangenome and 15 lateral gene transfer events.</title>
        <authorList>
            <person name="Petersen C."/>
            <person name="Sorensen T."/>
            <person name="Nielsen M.R."/>
            <person name="Sondergaard T.E."/>
            <person name="Sorensen J.L."/>
            <person name="Fitzpatrick D.A."/>
            <person name="Frisvad J.C."/>
            <person name="Nielsen K.L."/>
        </authorList>
    </citation>
    <scope>NUCLEOTIDE SEQUENCE</scope>
    <source>
        <strain evidence="3">IBT 23319</strain>
    </source>
</reference>
<evidence type="ECO:0000256" key="2">
    <source>
        <dbReference type="SAM" id="Phobius"/>
    </source>
</evidence>
<dbReference type="PANTHER" id="PTHR37490:SF3">
    <property type="entry name" value="DUF3431 DOMAIN CONTAINING PROTEIN"/>
    <property type="match status" value="1"/>
</dbReference>
<feature type="region of interest" description="Disordered" evidence="1">
    <location>
        <begin position="375"/>
        <end position="415"/>
    </location>
</feature>
<feature type="region of interest" description="Disordered" evidence="1">
    <location>
        <begin position="69"/>
        <end position="127"/>
    </location>
</feature>
<keyword evidence="2" id="KW-1133">Transmembrane helix</keyword>
<evidence type="ECO:0000313" key="4">
    <source>
        <dbReference type="Proteomes" id="UP001147733"/>
    </source>
</evidence>
<feature type="transmembrane region" description="Helical" evidence="2">
    <location>
        <begin position="20"/>
        <end position="38"/>
    </location>
</feature>
<keyword evidence="2" id="KW-0472">Membrane</keyword>
<organism evidence="3 4">
    <name type="scientific">Penicillium citrinum</name>
    <dbReference type="NCBI Taxonomy" id="5077"/>
    <lineage>
        <taxon>Eukaryota</taxon>
        <taxon>Fungi</taxon>
        <taxon>Dikarya</taxon>
        <taxon>Ascomycota</taxon>
        <taxon>Pezizomycotina</taxon>
        <taxon>Eurotiomycetes</taxon>
        <taxon>Eurotiomycetidae</taxon>
        <taxon>Eurotiales</taxon>
        <taxon>Aspergillaceae</taxon>
        <taxon>Penicillium</taxon>
    </lineage>
</organism>
<comment type="caution">
    <text evidence="3">The sequence shown here is derived from an EMBL/GenBank/DDBJ whole genome shotgun (WGS) entry which is preliminary data.</text>
</comment>
<evidence type="ECO:0000313" key="3">
    <source>
        <dbReference type="EMBL" id="KAJ5222131.1"/>
    </source>
</evidence>
<dbReference type="AlphaFoldDB" id="A0A9W9NLQ0"/>
<dbReference type="OrthoDB" id="426718at2759"/>
<keyword evidence="2" id="KW-0812">Transmembrane</keyword>
<accession>A0A9W9NLQ0</accession>
<reference evidence="3" key="1">
    <citation type="submission" date="2022-11" db="EMBL/GenBank/DDBJ databases">
        <authorList>
            <person name="Petersen C."/>
        </authorList>
    </citation>
    <scope>NUCLEOTIDE SEQUENCE</scope>
    <source>
        <strain evidence="3">IBT 23319</strain>
    </source>
</reference>
<dbReference type="Pfam" id="PF11913">
    <property type="entry name" value="DUF3431"/>
    <property type="match status" value="1"/>
</dbReference>
<dbReference type="RefSeq" id="XP_056497054.1">
    <property type="nucleotide sequence ID" value="XM_056649923.1"/>
</dbReference>
<feature type="compositionally biased region" description="Low complexity" evidence="1">
    <location>
        <begin position="113"/>
        <end position="123"/>
    </location>
</feature>
<keyword evidence="4" id="KW-1185">Reference proteome</keyword>
<dbReference type="Proteomes" id="UP001147733">
    <property type="component" value="Unassembled WGS sequence"/>
</dbReference>
<proteinExistence type="predicted"/>
<sequence>MSWPSLPQSDATGRSRSRVFLYLGLTVVFLLISYQLVLNRELLGSVADWATGTALPSLGFDASNSTQFPNEIPNGYEKNESRLSTESSHATNFKIATPTSTPSPRIKTSVMVSTAAPSPSLTAPTPPREKELVLAAMMKSNMSWVTDNLPGWYSNIYRADASPGQAELTVPANRGNEAMVFLTYLIDRYDSLPDVSLFLHGGRYQWHNDNPLYDSVISIRDLQSAFVRQAGYVNLRCTWAIGCPAELEPARYMRERPDDPGHATAVFRRIVPGVEMPEIVGVPCCSQFALSREKIHERPVEDYIRVRQWLLDSPLDASITGRVLEYSWHIMFGKPSQFCLDVRECFCNTYGYCNMTDEDLRNQWQWRGLVLPEGWPDVPDAPADPNESTESAESMEPDESKKSAEHVESNEVQNSLRKRRLALADELPDISDTSRQALRDAAV</sequence>
<dbReference type="InterPro" id="IPR021838">
    <property type="entry name" value="DUF3431"/>
</dbReference>
<evidence type="ECO:0000256" key="1">
    <source>
        <dbReference type="SAM" id="MobiDB-lite"/>
    </source>
</evidence>
<name>A0A9W9NLQ0_PENCI</name>
<feature type="compositionally biased region" description="Basic and acidic residues" evidence="1">
    <location>
        <begin position="398"/>
        <end position="409"/>
    </location>
</feature>
<protein>
    <submittedName>
        <fullName evidence="3">Uncharacterized protein</fullName>
    </submittedName>
</protein>
<dbReference type="PANTHER" id="PTHR37490">
    <property type="entry name" value="EXPRESSED PROTEIN"/>
    <property type="match status" value="1"/>
</dbReference>
<dbReference type="GeneID" id="81389090"/>
<gene>
    <name evidence="3" type="ORF">N7469_011018</name>
</gene>